<dbReference type="InterPro" id="IPR036291">
    <property type="entry name" value="NAD(P)-bd_dom_sf"/>
</dbReference>
<evidence type="ECO:0000256" key="2">
    <source>
        <dbReference type="ARBA" id="ARBA00023277"/>
    </source>
</evidence>
<name>A0A8J3QWS3_9ACTN</name>
<dbReference type="AlphaFoldDB" id="A0A8J3QWS3"/>
<dbReference type="Pfam" id="PF01370">
    <property type="entry name" value="Epimerase"/>
    <property type="match status" value="1"/>
</dbReference>
<dbReference type="PANTHER" id="PTHR43103">
    <property type="entry name" value="NUCLEOSIDE-DIPHOSPHATE-SUGAR EPIMERASE"/>
    <property type="match status" value="1"/>
</dbReference>
<dbReference type="InterPro" id="IPR001509">
    <property type="entry name" value="Epimerase_deHydtase"/>
</dbReference>
<reference evidence="5" key="1">
    <citation type="submission" date="2021-01" db="EMBL/GenBank/DDBJ databases">
        <title>Whole genome shotgun sequence of Rugosimonospora africana NBRC 104875.</title>
        <authorList>
            <person name="Komaki H."/>
            <person name="Tamura T."/>
        </authorList>
    </citation>
    <scope>NUCLEOTIDE SEQUENCE</scope>
    <source>
        <strain evidence="5">NBRC 104875</strain>
    </source>
</reference>
<organism evidence="5 6">
    <name type="scientific">Rugosimonospora africana</name>
    <dbReference type="NCBI Taxonomy" id="556532"/>
    <lineage>
        <taxon>Bacteria</taxon>
        <taxon>Bacillati</taxon>
        <taxon>Actinomycetota</taxon>
        <taxon>Actinomycetes</taxon>
        <taxon>Micromonosporales</taxon>
        <taxon>Micromonosporaceae</taxon>
        <taxon>Rugosimonospora</taxon>
    </lineage>
</organism>
<protein>
    <recommendedName>
        <fullName evidence="4">NAD-dependent epimerase/dehydratase domain-containing protein</fullName>
    </recommendedName>
</protein>
<evidence type="ECO:0000256" key="3">
    <source>
        <dbReference type="SAM" id="MobiDB-lite"/>
    </source>
</evidence>
<evidence type="ECO:0000313" key="5">
    <source>
        <dbReference type="EMBL" id="GIH17789.1"/>
    </source>
</evidence>
<dbReference type="PANTHER" id="PTHR43103:SF3">
    <property type="entry name" value="ADP-L-GLYCERO-D-MANNO-HEPTOSE-6-EPIMERASE"/>
    <property type="match status" value="1"/>
</dbReference>
<dbReference type="EMBL" id="BONZ01000057">
    <property type="protein sequence ID" value="GIH17789.1"/>
    <property type="molecule type" value="Genomic_DNA"/>
</dbReference>
<keyword evidence="6" id="KW-1185">Reference proteome</keyword>
<keyword evidence="1" id="KW-0521">NADP</keyword>
<evidence type="ECO:0000259" key="4">
    <source>
        <dbReference type="Pfam" id="PF01370"/>
    </source>
</evidence>
<feature type="region of interest" description="Disordered" evidence="3">
    <location>
        <begin position="71"/>
        <end position="98"/>
    </location>
</feature>
<accession>A0A8J3QWS3</accession>
<dbReference type="SUPFAM" id="SSF51735">
    <property type="entry name" value="NAD(P)-binding Rossmann-fold domains"/>
    <property type="match status" value="1"/>
</dbReference>
<gene>
    <name evidence="5" type="ORF">Raf01_59610</name>
</gene>
<dbReference type="GO" id="GO:0016491">
    <property type="term" value="F:oxidoreductase activity"/>
    <property type="evidence" value="ECO:0007669"/>
    <property type="project" value="InterPro"/>
</dbReference>
<evidence type="ECO:0000313" key="6">
    <source>
        <dbReference type="Proteomes" id="UP000642748"/>
    </source>
</evidence>
<dbReference type="Gene3D" id="3.40.50.720">
    <property type="entry name" value="NAD(P)-binding Rossmann-like Domain"/>
    <property type="match status" value="1"/>
</dbReference>
<sequence>MNVVITGGAGFLGARLAGALLADGALSLAGGPARPIARLSLLDQAPPRAELAGDARVQPWQGDLVTALGSDNLRSDDLGSDATGGGGPSGESSGEPSPFDDADLVFHLAAAVSAECERDFDLGMRTNLDGTRAVLERCRASGRTPVVVFASSVAVFGGTATHPLPGVVTDDTLPVPRSSYGIQKFIGEQLVADYTRKGFIRGRTARLMTVSVRPGRPNGAASGFLSGIIREPLAGQRASCPVVPETAVALSSPGRAIEGLVRAATASPDQWGDATAVNLPPITVTVGEMVSVLERVGGRAASALVDWEPDESVAAIVRGWPARFDTARAAALGLRPDRDFEAIVRAHLRETRG</sequence>
<dbReference type="RefSeq" id="WP_203921340.1">
    <property type="nucleotide sequence ID" value="NZ_BONZ01000057.1"/>
</dbReference>
<dbReference type="NCBIfam" id="NF043036">
    <property type="entry name" value="ErythonDh"/>
    <property type="match status" value="1"/>
</dbReference>
<keyword evidence="2" id="KW-0119">Carbohydrate metabolism</keyword>
<comment type="caution">
    <text evidence="5">The sequence shown here is derived from an EMBL/GenBank/DDBJ whole genome shotgun (WGS) entry which is preliminary data.</text>
</comment>
<dbReference type="Proteomes" id="UP000642748">
    <property type="component" value="Unassembled WGS sequence"/>
</dbReference>
<dbReference type="InterPro" id="IPR050005">
    <property type="entry name" value="DenD"/>
</dbReference>
<proteinExistence type="predicted"/>
<evidence type="ECO:0000256" key="1">
    <source>
        <dbReference type="ARBA" id="ARBA00022857"/>
    </source>
</evidence>
<feature type="domain" description="NAD-dependent epimerase/dehydratase" evidence="4">
    <location>
        <begin position="101"/>
        <end position="240"/>
    </location>
</feature>